<gene>
    <name evidence="2" type="ORF">ACFQHW_00025</name>
</gene>
<evidence type="ECO:0000259" key="1">
    <source>
        <dbReference type="Pfam" id="PF22526"/>
    </source>
</evidence>
<protein>
    <submittedName>
        <fullName evidence="2">DUF7000 family protein</fullName>
    </submittedName>
</protein>
<reference evidence="3" key="1">
    <citation type="journal article" date="2019" name="Int. J. Syst. Evol. Microbiol.">
        <title>The Global Catalogue of Microorganisms (GCM) 10K type strain sequencing project: providing services to taxonomists for standard genome sequencing and annotation.</title>
        <authorList>
            <consortium name="The Broad Institute Genomics Platform"/>
            <consortium name="The Broad Institute Genome Sequencing Center for Infectious Disease"/>
            <person name="Wu L."/>
            <person name="Ma J."/>
        </authorList>
    </citation>
    <scope>NUCLEOTIDE SEQUENCE [LARGE SCALE GENOMIC DNA]</scope>
    <source>
        <strain evidence="3">CCM 8897</strain>
    </source>
</reference>
<name>A0ABW1UJ69_9LACO</name>
<evidence type="ECO:0000313" key="3">
    <source>
        <dbReference type="Proteomes" id="UP001596310"/>
    </source>
</evidence>
<proteinExistence type="predicted"/>
<accession>A0ABW1UJ69</accession>
<dbReference type="EMBL" id="JBHSSM010000001">
    <property type="protein sequence ID" value="MFC6313969.1"/>
    <property type="molecule type" value="Genomic_DNA"/>
</dbReference>
<sequence length="201" mass="22939">MAESGLGLLKRLTRAGNVRKMLNPTEKVSQHLAGGAASMKQSINDYVNAYQQQLVQGDIPIAYTYLRKYLSILRTDLGKHNSGQYTLGNVYPGFMDYTYFYFYNPALQRRKLRFGLVLNHREMRFELWLLGQNAAIQTKYWEALKDTVWNRGQTAMPQYAILEVVLVDHPDFDDQTALTAAITTRALEVAQDIQAQLPMLA</sequence>
<comment type="caution">
    <text evidence="2">The sequence shown here is derived from an EMBL/GenBank/DDBJ whole genome shotgun (WGS) entry which is preliminary data.</text>
</comment>
<keyword evidence="3" id="KW-1185">Reference proteome</keyword>
<dbReference type="Pfam" id="PF22526">
    <property type="entry name" value="DUF7000"/>
    <property type="match status" value="1"/>
</dbReference>
<dbReference type="RefSeq" id="WP_125602019.1">
    <property type="nucleotide sequence ID" value="NZ_JBHSSM010000001.1"/>
</dbReference>
<evidence type="ECO:0000313" key="2">
    <source>
        <dbReference type="EMBL" id="MFC6313969.1"/>
    </source>
</evidence>
<feature type="domain" description="DUF7000" evidence="1">
    <location>
        <begin position="44"/>
        <end position="196"/>
    </location>
</feature>
<dbReference type="Proteomes" id="UP001596310">
    <property type="component" value="Unassembled WGS sequence"/>
</dbReference>
<organism evidence="2 3">
    <name type="scientific">Lapidilactobacillus achengensis</name>
    <dbReference type="NCBI Taxonomy" id="2486000"/>
    <lineage>
        <taxon>Bacteria</taxon>
        <taxon>Bacillati</taxon>
        <taxon>Bacillota</taxon>
        <taxon>Bacilli</taxon>
        <taxon>Lactobacillales</taxon>
        <taxon>Lactobacillaceae</taxon>
        <taxon>Lapidilactobacillus</taxon>
    </lineage>
</organism>
<dbReference type="InterPro" id="IPR054269">
    <property type="entry name" value="DUF7000"/>
</dbReference>